<dbReference type="Proteomes" id="UP001501115">
    <property type="component" value="Unassembled WGS sequence"/>
</dbReference>
<feature type="transmembrane region" description="Helical" evidence="2">
    <location>
        <begin position="180"/>
        <end position="200"/>
    </location>
</feature>
<proteinExistence type="predicted"/>
<evidence type="ECO:0000313" key="4">
    <source>
        <dbReference type="Proteomes" id="UP001501115"/>
    </source>
</evidence>
<evidence type="ECO:0000313" key="3">
    <source>
        <dbReference type="EMBL" id="GAA4320555.1"/>
    </source>
</evidence>
<accession>A0ABP8GAF9</accession>
<comment type="caution">
    <text evidence="3">The sequence shown here is derived from an EMBL/GenBank/DDBJ whole genome shotgun (WGS) entry which is preliminary data.</text>
</comment>
<protein>
    <recommendedName>
        <fullName evidence="5">DUF3592 domain-containing protein</fullName>
    </recommendedName>
</protein>
<evidence type="ECO:0000256" key="1">
    <source>
        <dbReference type="SAM" id="MobiDB-lite"/>
    </source>
</evidence>
<gene>
    <name evidence="3" type="ORF">GCM10023086_44930</name>
</gene>
<keyword evidence="2" id="KW-0812">Transmembrane</keyword>
<organism evidence="3 4">
    <name type="scientific">Streptomyces venetus</name>
    <dbReference type="NCBI Taxonomy" id="1701086"/>
    <lineage>
        <taxon>Bacteria</taxon>
        <taxon>Bacillati</taxon>
        <taxon>Actinomycetota</taxon>
        <taxon>Actinomycetes</taxon>
        <taxon>Kitasatosporales</taxon>
        <taxon>Streptomycetaceae</taxon>
        <taxon>Streptomyces</taxon>
    </lineage>
</organism>
<dbReference type="RefSeq" id="WP_345663378.1">
    <property type="nucleotide sequence ID" value="NZ_BAABET010000006.1"/>
</dbReference>
<keyword evidence="2" id="KW-1133">Transmembrane helix</keyword>
<evidence type="ECO:0000256" key="2">
    <source>
        <dbReference type="SAM" id="Phobius"/>
    </source>
</evidence>
<dbReference type="EMBL" id="BAABET010000006">
    <property type="protein sequence ID" value="GAA4320555.1"/>
    <property type="molecule type" value="Genomic_DNA"/>
</dbReference>
<keyword evidence="4" id="KW-1185">Reference proteome</keyword>
<feature type="transmembrane region" description="Helical" evidence="2">
    <location>
        <begin position="212"/>
        <end position="233"/>
    </location>
</feature>
<keyword evidence="2" id="KW-0472">Membrane</keyword>
<name>A0ABP8GAF9_9ACTN</name>
<sequence length="263" mass="27753">MGAGKRRTAGSVAWLLMGVLALVFGVASALEVRGALDREREFRAAPACASVQLKASGCRWEQEFTVRRADTHRGERNASPEAELVLPSGKPWEVTFPHADPVVSELEPGDKVVGLIWHGDVVEVRDDGDRRQRTSDSPVGWPEDRLGGALICFSFGLPAVVGGGWPLFARGDRRHAKAASVVRGHGVGMAGAAVLTLWAQSANDWPLWSIPAIWGPLALLGLASMTAFAIAALRGGLDDNAPDTPDTPEAAEPDATATASGHS</sequence>
<evidence type="ECO:0008006" key="5">
    <source>
        <dbReference type="Google" id="ProtNLM"/>
    </source>
</evidence>
<reference evidence="4" key="1">
    <citation type="journal article" date="2019" name="Int. J. Syst. Evol. Microbiol.">
        <title>The Global Catalogue of Microorganisms (GCM) 10K type strain sequencing project: providing services to taxonomists for standard genome sequencing and annotation.</title>
        <authorList>
            <consortium name="The Broad Institute Genomics Platform"/>
            <consortium name="The Broad Institute Genome Sequencing Center for Infectious Disease"/>
            <person name="Wu L."/>
            <person name="Ma J."/>
        </authorList>
    </citation>
    <scope>NUCLEOTIDE SEQUENCE [LARGE SCALE GENOMIC DNA]</scope>
    <source>
        <strain evidence="4">JCM 31290</strain>
    </source>
</reference>
<feature type="transmembrane region" description="Helical" evidence="2">
    <location>
        <begin position="146"/>
        <end position="168"/>
    </location>
</feature>
<feature type="region of interest" description="Disordered" evidence="1">
    <location>
        <begin position="239"/>
        <end position="263"/>
    </location>
</feature>